<dbReference type="SUPFAM" id="SSF53448">
    <property type="entry name" value="Nucleotide-diphospho-sugar transferases"/>
    <property type="match status" value="1"/>
</dbReference>
<dbReference type="InterPro" id="IPR011990">
    <property type="entry name" value="TPR-like_helical_dom_sf"/>
</dbReference>
<dbReference type="AlphaFoldDB" id="G5IFA1"/>
<dbReference type="OrthoDB" id="9815923at2"/>
<dbReference type="PATRIC" id="fig|742737.3.peg.2204"/>
<accession>G5IFA1</accession>
<reference evidence="2 3" key="1">
    <citation type="submission" date="2011-08" db="EMBL/GenBank/DDBJ databases">
        <title>The Genome Sequence of Clostridium hathewayi WAL-18680.</title>
        <authorList>
            <consortium name="The Broad Institute Genome Sequencing Platform"/>
            <person name="Earl A."/>
            <person name="Ward D."/>
            <person name="Feldgarden M."/>
            <person name="Gevers D."/>
            <person name="Finegold S.M."/>
            <person name="Summanen P.H."/>
            <person name="Molitoris D.R."/>
            <person name="Song M."/>
            <person name="Daigneault M."/>
            <person name="Allen-Vercoe E."/>
            <person name="Young S.K."/>
            <person name="Zeng Q."/>
            <person name="Gargeya S."/>
            <person name="Fitzgerald M."/>
            <person name="Haas B."/>
            <person name="Abouelleil A."/>
            <person name="Alvarado L."/>
            <person name="Arachchi H.M."/>
            <person name="Berlin A."/>
            <person name="Brown A."/>
            <person name="Chapman S.B."/>
            <person name="Chen Z."/>
            <person name="Dunbar C."/>
            <person name="Freedman E."/>
            <person name="Gearin G."/>
            <person name="Gellesch M."/>
            <person name="Goldberg J."/>
            <person name="Griggs A."/>
            <person name="Gujja S."/>
            <person name="Heiman D."/>
            <person name="Howarth C."/>
            <person name="Larson L."/>
            <person name="Lui A."/>
            <person name="MacDonald P.J.P."/>
            <person name="Montmayeur A."/>
            <person name="Murphy C."/>
            <person name="Neiman D."/>
            <person name="Pearson M."/>
            <person name="Priest M."/>
            <person name="Roberts A."/>
            <person name="Saif S."/>
            <person name="Shea T."/>
            <person name="Shenoy N."/>
            <person name="Sisk P."/>
            <person name="Stolte C."/>
            <person name="Sykes S."/>
            <person name="Wortman J."/>
            <person name="Nusbaum C."/>
            <person name="Birren B."/>
        </authorList>
    </citation>
    <scope>NUCLEOTIDE SEQUENCE [LARGE SCALE GENOMIC DNA]</scope>
    <source>
        <strain evidence="2 3">WAL-18680</strain>
    </source>
</reference>
<protein>
    <recommendedName>
        <fullName evidence="1">Glycosyltransferase 2-like domain-containing protein</fullName>
    </recommendedName>
</protein>
<dbReference type="HOGENOM" id="CLU_023736_0_0_9"/>
<sequence>MASISLCMIVKNEEEVLGRCLDSVSDLVDEIIIVDTGSVDETKRIASVYTDKVETFPWIDDFAAARNYAFSRASMDFCMWLDADDVMEEKDRAGFLELKQSLMPDRDMVMMRYEVAFDEQGAPSFWYYRERLIRNHRGYLWKGAVHEAIAPVGNVVYSDVAVTHRKIHAGDGDRNLNIYRKMLADGKTLEGRERYYYGRELYYHQMYEEAVRTFDMFLKSPDGWVENKIEACLLMGKCHRALGDRQAALGALLESLEYDAPRAELCCEIGAWFMESGQYETAVFWYETALGREMDFKKGGFVSPDFYGFIPAMQLCVCYDKLGQYEKAESCNEMAGKMKPESPAVLFNREYFERRRGKKDEDERLLDNVI</sequence>
<name>G5IFA1_9FIRM</name>
<dbReference type="Proteomes" id="UP000005384">
    <property type="component" value="Unassembled WGS sequence"/>
</dbReference>
<proteinExistence type="predicted"/>
<keyword evidence="3" id="KW-1185">Reference proteome</keyword>
<dbReference type="InterPro" id="IPR001173">
    <property type="entry name" value="Glyco_trans_2-like"/>
</dbReference>
<gene>
    <name evidence="2" type="ORF">HMPREF9473_02178</name>
</gene>
<dbReference type="Pfam" id="PF00535">
    <property type="entry name" value="Glycos_transf_2"/>
    <property type="match status" value="1"/>
</dbReference>
<evidence type="ECO:0000313" key="2">
    <source>
        <dbReference type="EMBL" id="EHI59847.1"/>
    </source>
</evidence>
<dbReference type="Gene3D" id="1.25.40.10">
    <property type="entry name" value="Tetratricopeptide repeat domain"/>
    <property type="match status" value="1"/>
</dbReference>
<feature type="domain" description="Glycosyltransferase 2-like" evidence="1">
    <location>
        <begin position="5"/>
        <end position="91"/>
    </location>
</feature>
<dbReference type="RefSeq" id="WP_006780158.1">
    <property type="nucleotide sequence ID" value="NZ_CP040506.1"/>
</dbReference>
<evidence type="ECO:0000313" key="3">
    <source>
        <dbReference type="Proteomes" id="UP000005384"/>
    </source>
</evidence>
<dbReference type="EMBL" id="ADLN01000044">
    <property type="protein sequence ID" value="EHI59847.1"/>
    <property type="molecule type" value="Genomic_DNA"/>
</dbReference>
<comment type="caution">
    <text evidence="2">The sequence shown here is derived from an EMBL/GenBank/DDBJ whole genome shotgun (WGS) entry which is preliminary data.</text>
</comment>
<dbReference type="InterPro" id="IPR029044">
    <property type="entry name" value="Nucleotide-diphossugar_trans"/>
</dbReference>
<dbReference type="SUPFAM" id="SSF48452">
    <property type="entry name" value="TPR-like"/>
    <property type="match status" value="1"/>
</dbReference>
<dbReference type="Gene3D" id="3.90.550.10">
    <property type="entry name" value="Spore Coat Polysaccharide Biosynthesis Protein SpsA, Chain A"/>
    <property type="match status" value="1"/>
</dbReference>
<evidence type="ECO:0000259" key="1">
    <source>
        <dbReference type="Pfam" id="PF00535"/>
    </source>
</evidence>
<dbReference type="PANTHER" id="PTHR43630:SF2">
    <property type="entry name" value="GLYCOSYLTRANSFERASE"/>
    <property type="match status" value="1"/>
</dbReference>
<dbReference type="CDD" id="cd02511">
    <property type="entry name" value="Beta4Glucosyltransferase"/>
    <property type="match status" value="1"/>
</dbReference>
<organism evidence="2 3">
    <name type="scientific">Hungatella hathewayi WAL-18680</name>
    <dbReference type="NCBI Taxonomy" id="742737"/>
    <lineage>
        <taxon>Bacteria</taxon>
        <taxon>Bacillati</taxon>
        <taxon>Bacillota</taxon>
        <taxon>Clostridia</taxon>
        <taxon>Lachnospirales</taxon>
        <taxon>Lachnospiraceae</taxon>
        <taxon>Hungatella</taxon>
    </lineage>
</organism>
<dbReference type="PANTHER" id="PTHR43630">
    <property type="entry name" value="POLY-BETA-1,6-N-ACETYL-D-GLUCOSAMINE SYNTHASE"/>
    <property type="match status" value="1"/>
</dbReference>